<accession>A0A382CWP9</accession>
<protein>
    <submittedName>
        <fullName evidence="1">Uncharacterized protein</fullName>
    </submittedName>
</protein>
<organism evidence="1">
    <name type="scientific">marine metagenome</name>
    <dbReference type="NCBI Taxonomy" id="408172"/>
    <lineage>
        <taxon>unclassified sequences</taxon>
        <taxon>metagenomes</taxon>
        <taxon>ecological metagenomes</taxon>
    </lineage>
</organism>
<evidence type="ECO:0000313" key="1">
    <source>
        <dbReference type="EMBL" id="SVB30234.1"/>
    </source>
</evidence>
<dbReference type="AlphaFoldDB" id="A0A382CWP9"/>
<sequence length="24" mass="2685">MDKNKARAIGKDLKASMQYCEQVG</sequence>
<gene>
    <name evidence="1" type="ORF">METZ01_LOCUS183088</name>
</gene>
<dbReference type="EMBL" id="UINC01036372">
    <property type="protein sequence ID" value="SVB30234.1"/>
    <property type="molecule type" value="Genomic_DNA"/>
</dbReference>
<name>A0A382CWP9_9ZZZZ</name>
<proteinExistence type="predicted"/>
<reference evidence="1" key="1">
    <citation type="submission" date="2018-05" db="EMBL/GenBank/DDBJ databases">
        <authorList>
            <person name="Lanie J.A."/>
            <person name="Ng W.-L."/>
            <person name="Kazmierczak K.M."/>
            <person name="Andrzejewski T.M."/>
            <person name="Davidsen T.M."/>
            <person name="Wayne K.J."/>
            <person name="Tettelin H."/>
            <person name="Glass J.I."/>
            <person name="Rusch D."/>
            <person name="Podicherti R."/>
            <person name="Tsui H.-C.T."/>
            <person name="Winkler M.E."/>
        </authorList>
    </citation>
    <scope>NUCLEOTIDE SEQUENCE</scope>
</reference>